<sequence>MREAVVEELAVLADNEKVRLVPAGTKDMVGLLIPGWDITVEGILETGSLSVVGHFFNEVNHAYEVVVQWDISGWDNLIIVHSEDWFRGGRSGFAPLVINGVGDVIGLYDGRHGYMPLPVWNTHPTLEAILKL</sequence>
<reference evidence="1" key="1">
    <citation type="submission" date="2019-08" db="EMBL/GenBank/DDBJ databases">
        <authorList>
            <person name="Kucharzyk K."/>
            <person name="Murdoch R.W."/>
            <person name="Higgins S."/>
            <person name="Loffler F."/>
        </authorList>
    </citation>
    <scope>NUCLEOTIDE SEQUENCE</scope>
</reference>
<comment type="caution">
    <text evidence="1">The sequence shown here is derived from an EMBL/GenBank/DDBJ whole genome shotgun (WGS) entry which is preliminary data.</text>
</comment>
<accession>A0A645DHQ5</accession>
<dbReference type="EMBL" id="VSSQ01036342">
    <property type="protein sequence ID" value="MPM88797.1"/>
    <property type="molecule type" value="Genomic_DNA"/>
</dbReference>
<protein>
    <submittedName>
        <fullName evidence="1">Uncharacterized protein</fullName>
    </submittedName>
</protein>
<evidence type="ECO:0000313" key="1">
    <source>
        <dbReference type="EMBL" id="MPM88797.1"/>
    </source>
</evidence>
<name>A0A645DHQ5_9ZZZZ</name>
<proteinExistence type="predicted"/>
<organism evidence="1">
    <name type="scientific">bioreactor metagenome</name>
    <dbReference type="NCBI Taxonomy" id="1076179"/>
    <lineage>
        <taxon>unclassified sequences</taxon>
        <taxon>metagenomes</taxon>
        <taxon>ecological metagenomes</taxon>
    </lineage>
</organism>
<gene>
    <name evidence="1" type="ORF">SDC9_135901</name>
</gene>
<dbReference type="AlphaFoldDB" id="A0A645DHQ5"/>